<dbReference type="PANTHER" id="PTHR43308">
    <property type="entry name" value="OUTER MEMBRANE PROTEIN ALPHA-RELATED"/>
    <property type="match status" value="1"/>
</dbReference>
<dbReference type="InterPro" id="IPR051465">
    <property type="entry name" value="Cell_Envelope_Struct_Comp"/>
</dbReference>
<dbReference type="InterPro" id="IPR001119">
    <property type="entry name" value="SLH_dom"/>
</dbReference>
<organism evidence="2 3">
    <name type="scientific">Paenibacillus hemerocallicola</name>
    <dbReference type="NCBI Taxonomy" id="1172614"/>
    <lineage>
        <taxon>Bacteria</taxon>
        <taxon>Bacillati</taxon>
        <taxon>Bacillota</taxon>
        <taxon>Bacilli</taxon>
        <taxon>Bacillales</taxon>
        <taxon>Paenibacillaceae</taxon>
        <taxon>Paenibacillus</taxon>
    </lineage>
</organism>
<comment type="caution">
    <text evidence="2">The sequence shown here is derived from an EMBL/GenBank/DDBJ whole genome shotgun (WGS) entry which is preliminary data.</text>
</comment>
<dbReference type="EMBL" id="VDCQ01000061">
    <property type="protein sequence ID" value="TNJ62327.1"/>
    <property type="molecule type" value="Genomic_DNA"/>
</dbReference>
<dbReference type="Pfam" id="PF13290">
    <property type="entry name" value="CHB_HEX_C_1"/>
    <property type="match status" value="2"/>
</dbReference>
<dbReference type="Gene3D" id="2.160.20.110">
    <property type="match status" value="7"/>
</dbReference>
<feature type="domain" description="SLH" evidence="1">
    <location>
        <begin position="3012"/>
        <end position="3071"/>
    </location>
</feature>
<dbReference type="PROSITE" id="PS51272">
    <property type="entry name" value="SLH"/>
    <property type="match status" value="2"/>
</dbReference>
<sequence length="3154" mass="320444">MVRKHKAKAVFGIAFAAILLAVLGVAGVFNVNADTDKWTDHMVDNWYNSDYVTFTIDTPAKLAGAAKLVNEGAVDGFRNKILEVDRDLDLSAYEWVPIGTDKHPFRGTLIAKNNATFKINGMKLSGNLTYAGLVGYMDRGTVGGFEFTNSGKIEIGSVNTTGILYVWQSVYSQTYGTIWDYVPVPDTTAAYAGAAVGKMVNSSIVYNITNHSPVKADFAIKHVYAGGIVGAGEGSISNSNNFAPVTAKGPNIESGGIVGYGERQGIVMKKVANQAAVQANGSGTVHAAGIIGHAAGRLGMADEDTPIANTGAVQITGARIAYAAGIAGRAGAAVDFSDTTSNGGAVTIQSPTAEGSYAAALIGSIDAEQANPQFRSAFANSAPVTNHGGANVHTGVLAGNVNSTFVWGKSYVNTVPVTVSGSNQAYTGGLIGRATGNVTFGDMAKNSAAITVGSGALKPNEAYTGGLVGYAGNRVLLDSTAGQAYVNSGEITVNGGTGVYTGGIVANKAYARTSGDPGNNVFSTADIRVNGLSKLYTGGFIGLVPGDGADKAISGAVFNKEITVSAASSAPGATVSTGGIVGYYVNQSVGDRAIDLAVFQGKIQSTGGGNESYTGGIAGYVDGGVIKNANMGNTAAEFARLTTDGNAGGIAGYMNGTVDTATVKHAAIVLQTAGGIAGGIAGKAQGAITAATVGDAAFATDYSVSLEAAARDAIGGEDRITFGGIVGANTGVFSLTNSQAAKIGLLNQPGKSYYTLGSVAGSLTADAQVGQAGAPVVASHMNIGLLAANSQAGGAIGYNRSAKTYVKAEQMTFGIQGAQAKAGGISGIHDVAAGTIPGSDGQGAAGFALVASNMSFTSTGSGASVGSVIGENLGDTPRASADSVTITSGGADSRLGGIAGTNRGILTESSVSRTTIATSGAAAEAGGIAGRSDVVVVGPVAAKIIGPHVHVEDAVLIASTGERSWIGGIVGSAKQTEIVNPRVEAVTPNYVSMTVNAAQNGVGGLAGRIEQGKLLGDSTLANIENLLITTSAGSTSAYAGGVAAYQDQTSMDKITARTANLVVNGAQSSVGGMAGYNRSSASAFISNTFMDGLNIKTSETAAQSKSGGFVGINDKQDVDPAANPASGVSSIQNSRYVGSVQVTAPFSVTGGMVGENRSLIANNSITDKIPVSSKGQSGIIGGLVGVNSETGTLYYTYSNSTLAIEGEGTLAGGFVGDNKGKVIASYVDIDVLGNAHGTIGSPVFLGGLAGRNTGTIDKSHSVSKVTANGGYTNVGGLVGDQAGGTISNSYAGNVVAAAAEGSFSGGFLGRITGGEVTTVYSAALVQASNGAYAGGFAGRYDNASKELLYKAYYIKDEGLEINKDLPDFADGNHRWLQVHARLSTLLSSTLMDRATFPGLSGWDFAGTWKYGSVNAEYKYPELQRSANTGGDGGNGNGGEVNANIAWYMRDKNAFTYDIKTEAELAGLAALVNGTVTGAERFDFEGRTIRIANPIHIQSRQWVPIGKAENTPFQGTFDGGSHLIDGLMLQPDYGYSGLFGVIGEKSKASHIVMEPLSVAGTGYTGVLAGYNKGQVSNVTIKVAKDITISGGTVGSLIGKNTGTFQNASVTLESGSRLEAVGADAIAGGLIGDNAQALDPSFFVFRSTGAALSGSAEHATIGGLVGKQTGTVRSFKRDMDYTISTFGPNSVAGGLIGRHVSGKTEDVTLTYASGTIAAQGAGSIVGGLTGLSDAGNALSDVSVTATQTGRQLTGSGTLGGLIGSKTGAGANSFDIERAKVDKLLIASLEASPEATLGGIAGKLSRTAVHQATFNALIQAAGGQVTAGGIVGSGHDSILDQVDAVSNMTFAAKSGESSLGGIAGIMSATDMDQAFDFGRRAPLYPGIYEAKVHGNSLNAQGSDNGADLNVGGIVGKLIQASVYYAKTNVDLAVHGGKVAAAGGIAGASSGTIVSSEPLLSIKADSSVVYDIGGVVGRSTGGQIHFTSAASPDGQNIAVERAVAKQGTVPAAHVGGLIGRGDNTKVTNAYATMPVKVTDDNPDTTIYAGGFAGLLGDSDIGSSTMERVYALGSVEAKGITGSYAGGFAGSVDRYAIVDAYAAGQVSNTGYDTGSGGFAGAVERRAVIRHAYAMQDSLTTTGVNHATRSYTGGFAGYNDGTLDGAFAKTAALTVNVTGANVYKGALVGYNFRDGKVLSSAYTAELSPIGHNLGTSTGNVQGDASESYGEFQSWNFDLDASFLNKTIATDWIIMNGKQLASVVRLYNADTGLGYYNLFHRTAAEKPAIDKIVLGADIDLAGKKWTPFGDFRGQFDGQGYKLKGFKHSAASADLQGFIAENHGLVSRIAFEDAFVSAGSRAGIVAGINHTGAAIRDVVVGGRVEGREYVGGAVGINNGQISGSTVKAAVTATGNYAGGIAGWNEGELNQVEVQGSVKGAENVGGAAGENKNKVIATKVKDLRVDGVSGVGGLAGFNNGSIESSSAKAAVTATGSYAGGIAGIHEGLIKLSHAAGKVTVDTTERSASAGGIAGVLKQGGSVEQSFSYADVHAKGDEASAGGIAGVSDGSISNAYASGKVYAQGQTAAKAGGIVGYAASGTISGSLSYGEVIAGVNELIHRNKTFYGGIAGQKAAEASIVNSFFHKQALKNDAAYYGADGKRVSGAVSGAAGLTARQLAQGQLPQGLDGAVWEAAEGYYPALKPFNGSNASKLSTAAVILNESDLMSRIGSSFTLTSDTAINWQADGAVQLIRDNAGVLTGSLKTTGRAAIALQAGDESRSIELNAPSFKYAETVPIPKAASAGSTFTDKVVVTLTVDEPAANIYYTLNGTQPSSSSQLYTGPITVYSTTTIKAIAIAEDMESSPVMTGVWTKLTVSMGGGGGFYVAPPAIEAAIGTGKIAVGGSEPVKVARNSILQLKAPAGQVIYYTTDGSTPTKESKVYKEGSIVITGEMTIKAITDKDDRVITIKYEVENAKFELKKDAGEVKYIAGYGNKEFRPDMAITRYELLDALAPLLDKEEVSVDNLLAEVKEEAKAEVAFFTSAGIIEGYPDGTFGGERGLTRAEFVVMMSRVLQLDVAARGNTVLTDVVGHWAEWYVNAFTKAGYVDGFPDGTFQPDSEISRAQAVVVINRIIGTKKQNVPAAFSDLTPDHWAFQDIMAASK</sequence>
<reference evidence="2 3" key="1">
    <citation type="submission" date="2019-05" db="EMBL/GenBank/DDBJ databases">
        <title>We sequenced the genome of Paenibacillus hemerocallicola KCTC 33185 for further insight into its adaptation and study the phylogeny of Paenibacillus.</title>
        <authorList>
            <person name="Narsing Rao M.P."/>
        </authorList>
    </citation>
    <scope>NUCLEOTIDE SEQUENCE [LARGE SCALE GENOMIC DNA]</scope>
    <source>
        <strain evidence="2 3">KCTC 33185</strain>
    </source>
</reference>
<protein>
    <recommendedName>
        <fullName evidence="1">SLH domain-containing protein</fullName>
    </recommendedName>
</protein>
<evidence type="ECO:0000313" key="2">
    <source>
        <dbReference type="EMBL" id="TNJ62327.1"/>
    </source>
</evidence>
<gene>
    <name evidence="2" type="ORF">FE784_31050</name>
</gene>
<feature type="domain" description="SLH" evidence="1">
    <location>
        <begin position="3072"/>
        <end position="3135"/>
    </location>
</feature>
<evidence type="ECO:0000313" key="3">
    <source>
        <dbReference type="Proteomes" id="UP000307943"/>
    </source>
</evidence>
<accession>A0A5C4T220</accession>
<dbReference type="InterPro" id="IPR059177">
    <property type="entry name" value="GH29D-like_dom"/>
</dbReference>
<dbReference type="Pfam" id="PF00395">
    <property type="entry name" value="SLH"/>
    <property type="match status" value="2"/>
</dbReference>
<proteinExistence type="predicted"/>
<dbReference type="Proteomes" id="UP000307943">
    <property type="component" value="Unassembled WGS sequence"/>
</dbReference>
<evidence type="ECO:0000259" key="1">
    <source>
        <dbReference type="PROSITE" id="PS51272"/>
    </source>
</evidence>
<dbReference type="PANTHER" id="PTHR43308:SF5">
    <property type="entry name" value="S-LAYER PROTEIN _ PEPTIDOGLYCAN ENDO-BETA-N-ACETYLGLUCOSAMINIDASE"/>
    <property type="match status" value="1"/>
</dbReference>
<dbReference type="OrthoDB" id="9802197at2"/>
<keyword evidence="3" id="KW-1185">Reference proteome</keyword>
<name>A0A5C4T220_9BACL</name>
<dbReference type="RefSeq" id="WP_139606156.1">
    <property type="nucleotide sequence ID" value="NZ_VDCQ01000061.1"/>
</dbReference>